<feature type="compositionally biased region" description="Pro residues" evidence="1">
    <location>
        <begin position="52"/>
        <end position="65"/>
    </location>
</feature>
<feature type="region of interest" description="Disordered" evidence="1">
    <location>
        <begin position="31"/>
        <end position="65"/>
    </location>
</feature>
<dbReference type="RefSeq" id="WP_379153759.1">
    <property type="nucleotide sequence ID" value="NZ_JBHSRJ010000004.1"/>
</dbReference>
<dbReference type="Proteomes" id="UP001596135">
    <property type="component" value="Unassembled WGS sequence"/>
</dbReference>
<dbReference type="Gene3D" id="2.60.120.260">
    <property type="entry name" value="Galactose-binding domain-like"/>
    <property type="match status" value="1"/>
</dbReference>
<organism evidence="4 5">
    <name type="scientific">Nocardioides hankookensis</name>
    <dbReference type="NCBI Taxonomy" id="443157"/>
    <lineage>
        <taxon>Bacteria</taxon>
        <taxon>Bacillati</taxon>
        <taxon>Actinomycetota</taxon>
        <taxon>Actinomycetes</taxon>
        <taxon>Propionibacteriales</taxon>
        <taxon>Nocardioidaceae</taxon>
        <taxon>Nocardioides</taxon>
    </lineage>
</organism>
<sequence>MTDCANCGHRLGIGRYCTNCGHPVDDAAAAPVPSAPADDLDWRTDTAERPRVPPVPDDAPPPAWTPPPAARFPLFADEVDEAAADPHAVLPPPQTHRHRSRPWGAWLAVGVVVVLVLVLGTWLLTRGDDEPTSTPEPTPTPPASTAKTTPSPDDESSSAAPVGLTAESQVTVPETAGPGQDTEGNPVDYEAANMLDGVPETCWRMPGDGTGEELVVTLPGETRLRSVGMINGYAKQGGDIDWYHGNRRIEQVEWVFDDGTTVPQTLGDTASVQSVDVDVTTTTITLRLVKVSAPGKGSSRRDFTAISDLLFVAR</sequence>
<accession>A0ABW1LJC5</accession>
<dbReference type="EMBL" id="JBHSRJ010000004">
    <property type="protein sequence ID" value="MFC6043584.1"/>
    <property type="molecule type" value="Genomic_DNA"/>
</dbReference>
<gene>
    <name evidence="4" type="ORF">ACFPYL_10885</name>
</gene>
<keyword evidence="2" id="KW-0812">Transmembrane</keyword>
<dbReference type="SUPFAM" id="SSF49785">
    <property type="entry name" value="Galactose-binding domain-like"/>
    <property type="match status" value="1"/>
</dbReference>
<keyword evidence="2" id="KW-1133">Transmembrane helix</keyword>
<comment type="caution">
    <text evidence="4">The sequence shown here is derived from an EMBL/GenBank/DDBJ whole genome shotgun (WGS) entry which is preliminary data.</text>
</comment>
<feature type="transmembrane region" description="Helical" evidence="2">
    <location>
        <begin position="103"/>
        <end position="124"/>
    </location>
</feature>
<feature type="region of interest" description="Disordered" evidence="1">
    <location>
        <begin position="126"/>
        <end position="164"/>
    </location>
</feature>
<dbReference type="InterPro" id="IPR008979">
    <property type="entry name" value="Galactose-bd-like_sf"/>
</dbReference>
<feature type="compositionally biased region" description="Basic and acidic residues" evidence="1">
    <location>
        <begin position="40"/>
        <end position="51"/>
    </location>
</feature>
<protein>
    <recommendedName>
        <fullName evidence="3">NAD glycohydrolase translocation F5/8 type C domain-containing protein</fullName>
    </recommendedName>
</protein>
<evidence type="ECO:0000259" key="3">
    <source>
        <dbReference type="Pfam" id="PF25302"/>
    </source>
</evidence>
<name>A0ABW1LJC5_9ACTN</name>
<evidence type="ECO:0000313" key="4">
    <source>
        <dbReference type="EMBL" id="MFC6043584.1"/>
    </source>
</evidence>
<keyword evidence="2" id="KW-0472">Membrane</keyword>
<keyword evidence="5" id="KW-1185">Reference proteome</keyword>
<evidence type="ECO:0000313" key="5">
    <source>
        <dbReference type="Proteomes" id="UP001596135"/>
    </source>
</evidence>
<evidence type="ECO:0000256" key="1">
    <source>
        <dbReference type="SAM" id="MobiDB-lite"/>
    </source>
</evidence>
<evidence type="ECO:0000256" key="2">
    <source>
        <dbReference type="SAM" id="Phobius"/>
    </source>
</evidence>
<feature type="compositionally biased region" description="Low complexity" evidence="1">
    <location>
        <begin position="143"/>
        <end position="161"/>
    </location>
</feature>
<dbReference type="NCBIfam" id="NF047619">
    <property type="entry name" value="NADase_discoid"/>
    <property type="match status" value="1"/>
</dbReference>
<dbReference type="InterPro" id="IPR057561">
    <property type="entry name" value="NADase_transloc"/>
</dbReference>
<reference evidence="5" key="1">
    <citation type="journal article" date="2019" name="Int. J. Syst. Evol. Microbiol.">
        <title>The Global Catalogue of Microorganisms (GCM) 10K type strain sequencing project: providing services to taxonomists for standard genome sequencing and annotation.</title>
        <authorList>
            <consortium name="The Broad Institute Genomics Platform"/>
            <consortium name="The Broad Institute Genome Sequencing Center for Infectious Disease"/>
            <person name="Wu L."/>
            <person name="Ma J."/>
        </authorList>
    </citation>
    <scope>NUCLEOTIDE SEQUENCE [LARGE SCALE GENOMIC DNA]</scope>
    <source>
        <strain evidence="5">CCUG 54522</strain>
    </source>
</reference>
<feature type="domain" description="NAD glycohydrolase translocation F5/8 type C" evidence="3">
    <location>
        <begin position="184"/>
        <end position="311"/>
    </location>
</feature>
<proteinExistence type="predicted"/>
<dbReference type="Pfam" id="PF25302">
    <property type="entry name" value="NADase_transloc"/>
    <property type="match status" value="1"/>
</dbReference>